<dbReference type="InterPro" id="IPR050204">
    <property type="entry name" value="AraC_XylS_family_regulators"/>
</dbReference>
<dbReference type="PROSITE" id="PS01124">
    <property type="entry name" value="HTH_ARAC_FAMILY_2"/>
    <property type="match status" value="1"/>
</dbReference>
<evidence type="ECO:0000313" key="6">
    <source>
        <dbReference type="Proteomes" id="UP001315278"/>
    </source>
</evidence>
<evidence type="ECO:0000256" key="1">
    <source>
        <dbReference type="ARBA" id="ARBA00023015"/>
    </source>
</evidence>
<dbReference type="Pfam" id="PF12833">
    <property type="entry name" value="HTH_18"/>
    <property type="match status" value="1"/>
</dbReference>
<dbReference type="SMART" id="SM00342">
    <property type="entry name" value="HTH_ARAC"/>
    <property type="match status" value="1"/>
</dbReference>
<evidence type="ECO:0000256" key="2">
    <source>
        <dbReference type="ARBA" id="ARBA00023125"/>
    </source>
</evidence>
<dbReference type="Gene3D" id="1.10.10.60">
    <property type="entry name" value="Homeodomain-like"/>
    <property type="match status" value="2"/>
</dbReference>
<keyword evidence="2" id="KW-0238">DNA-binding</keyword>
<reference evidence="6" key="1">
    <citation type="journal article" date="2021" name="ISME J.">
        <title>Evolutionary origin and ecological implication of a unique nif island in free-living Bradyrhizobium lineages.</title>
        <authorList>
            <person name="Tao J."/>
        </authorList>
    </citation>
    <scope>NUCLEOTIDE SEQUENCE [LARGE SCALE GENOMIC DNA]</scope>
    <source>
        <strain evidence="6">SZCCT0434</strain>
    </source>
</reference>
<keyword evidence="3" id="KW-0804">Transcription</keyword>
<comment type="caution">
    <text evidence="5">The sequence shown here is derived from an EMBL/GenBank/DDBJ whole genome shotgun (WGS) entry which is preliminary data.</text>
</comment>
<keyword evidence="1" id="KW-0805">Transcription regulation</keyword>
<evidence type="ECO:0000256" key="3">
    <source>
        <dbReference type="ARBA" id="ARBA00023163"/>
    </source>
</evidence>
<sequence>MNSVWAGVGQANVFRGALSIRPIGMDHETRLRTPAEAGHIYLHASLLKEVAPDICAHDPDRLELLPVFGEADAVMARLVEAVRELTIQPIPASQLCVDFLAAALAAQLARHHSNAQHAVRLLPKLSLSRRGTSRIADYIEAHLHESITLDQLAGVADLSVVQFIRQFKRATGLTPHQYVMRARVNRARHLLVEGKESIAILALHCGFSSQEHLTRIFGMFLGTTPAAYRRAAGRSLISD</sequence>
<dbReference type="SUPFAM" id="SSF46689">
    <property type="entry name" value="Homeodomain-like"/>
    <property type="match status" value="2"/>
</dbReference>
<dbReference type="EMBL" id="JAFCJH010000014">
    <property type="protein sequence ID" value="MBR0796849.1"/>
    <property type="molecule type" value="Genomic_DNA"/>
</dbReference>
<dbReference type="InterPro" id="IPR018062">
    <property type="entry name" value="HTH_AraC-typ_CS"/>
</dbReference>
<dbReference type="PANTHER" id="PTHR46796:SF6">
    <property type="entry name" value="ARAC SUBFAMILY"/>
    <property type="match status" value="1"/>
</dbReference>
<keyword evidence="6" id="KW-1185">Reference proteome</keyword>
<dbReference type="InterPro" id="IPR018060">
    <property type="entry name" value="HTH_AraC"/>
</dbReference>
<organism evidence="5 6">
    <name type="scientific">Bradyrhizobium jicamae</name>
    <dbReference type="NCBI Taxonomy" id="280332"/>
    <lineage>
        <taxon>Bacteria</taxon>
        <taxon>Pseudomonadati</taxon>
        <taxon>Pseudomonadota</taxon>
        <taxon>Alphaproteobacteria</taxon>
        <taxon>Hyphomicrobiales</taxon>
        <taxon>Nitrobacteraceae</taxon>
        <taxon>Bradyrhizobium</taxon>
    </lineage>
</organism>
<name>A0ABS5FJ81_9BRAD</name>
<dbReference type="Proteomes" id="UP001315278">
    <property type="component" value="Unassembled WGS sequence"/>
</dbReference>
<accession>A0ABS5FJ81</accession>
<dbReference type="PANTHER" id="PTHR46796">
    <property type="entry name" value="HTH-TYPE TRANSCRIPTIONAL ACTIVATOR RHAS-RELATED"/>
    <property type="match status" value="1"/>
</dbReference>
<dbReference type="PROSITE" id="PS00041">
    <property type="entry name" value="HTH_ARAC_FAMILY_1"/>
    <property type="match status" value="1"/>
</dbReference>
<feature type="domain" description="HTH araC/xylS-type" evidence="4">
    <location>
        <begin position="133"/>
        <end position="231"/>
    </location>
</feature>
<gene>
    <name evidence="5" type="ORF">JQ615_15745</name>
</gene>
<proteinExistence type="predicted"/>
<dbReference type="RefSeq" id="WP_212493028.1">
    <property type="nucleotide sequence ID" value="NZ_JAFCJH010000014.1"/>
</dbReference>
<dbReference type="InterPro" id="IPR009057">
    <property type="entry name" value="Homeodomain-like_sf"/>
</dbReference>
<evidence type="ECO:0000313" key="5">
    <source>
        <dbReference type="EMBL" id="MBR0796849.1"/>
    </source>
</evidence>
<evidence type="ECO:0000259" key="4">
    <source>
        <dbReference type="PROSITE" id="PS01124"/>
    </source>
</evidence>
<protein>
    <submittedName>
        <fullName evidence="5">Helix-turn-helix transcriptional regulator</fullName>
    </submittedName>
</protein>